<dbReference type="InterPro" id="IPR005162">
    <property type="entry name" value="Retrotrans_gag_dom"/>
</dbReference>
<feature type="region of interest" description="Disordered" evidence="1">
    <location>
        <begin position="324"/>
        <end position="373"/>
    </location>
</feature>
<accession>A0A371IEH1</accession>
<reference evidence="3" key="1">
    <citation type="submission" date="2018-05" db="EMBL/GenBank/DDBJ databases">
        <title>Draft genome of Mucuna pruriens seed.</title>
        <authorList>
            <person name="Nnadi N.E."/>
            <person name="Vos R."/>
            <person name="Hasami M.H."/>
            <person name="Devisetty U.K."/>
            <person name="Aguiy J.C."/>
        </authorList>
    </citation>
    <scope>NUCLEOTIDE SEQUENCE [LARGE SCALE GENOMIC DNA]</scope>
    <source>
        <strain evidence="3">JCA_2017</strain>
    </source>
</reference>
<dbReference type="Pfam" id="PF03732">
    <property type="entry name" value="Retrotrans_gag"/>
    <property type="match status" value="1"/>
</dbReference>
<name>A0A371IEH1_MUCPR</name>
<protein>
    <recommendedName>
        <fullName evidence="2">Retrotransposon gag domain-containing protein</fullName>
    </recommendedName>
</protein>
<feature type="non-terminal residue" evidence="3">
    <location>
        <position position="1"/>
    </location>
</feature>
<evidence type="ECO:0000313" key="4">
    <source>
        <dbReference type="Proteomes" id="UP000257109"/>
    </source>
</evidence>
<sequence length="392" mass="43640">MFELLTQNTTLPAAATTLGAISIAATQGTPVYPPGFTRQYGMSLGWNTTTEGQVVKEPEQAGASHPAPQPTQTTINLPHYSYPIVTQMSHTRQMGVTFRAQEAIPVRDEKISSLEERVRVIEGIGGHCLDAVDLCLMFDMALPVDFKTPKFEKYKGSSCPRVHLAMYCWKMAAYIHQDKILVHCFQDSLTRTALNWYINLEKGQVKTWRDLAKAFVRQYKYNEHMLPDQYEGFKDYTQRWCELAAQVKPPLTEKEMVSMFIETLPSSFNDKAVGSVASNFADLVTVGERIESGLKRGRIASNLTDLGRKPVPKRRKGESNVIIIDPSKSYNPGGSLSSPQITLNPPGMVVSTDPPKPNGVGVTGPPNAQNARPTRLRRIFTPILMTYTTLFP</sequence>
<evidence type="ECO:0000259" key="2">
    <source>
        <dbReference type="Pfam" id="PF03732"/>
    </source>
</evidence>
<dbReference type="PANTHER" id="PTHR33223:SF8">
    <property type="entry name" value="OS04G0172440 PROTEIN"/>
    <property type="match status" value="1"/>
</dbReference>
<evidence type="ECO:0000256" key="1">
    <source>
        <dbReference type="SAM" id="MobiDB-lite"/>
    </source>
</evidence>
<dbReference type="EMBL" id="QJKJ01000290">
    <property type="protein sequence ID" value="RDY13375.1"/>
    <property type="molecule type" value="Genomic_DNA"/>
</dbReference>
<feature type="domain" description="Retrotransposon gag" evidence="2">
    <location>
        <begin position="188"/>
        <end position="264"/>
    </location>
</feature>
<evidence type="ECO:0000313" key="3">
    <source>
        <dbReference type="EMBL" id="RDY13375.1"/>
    </source>
</evidence>
<keyword evidence="4" id="KW-1185">Reference proteome</keyword>
<dbReference type="PANTHER" id="PTHR33223">
    <property type="entry name" value="CCHC-TYPE DOMAIN-CONTAINING PROTEIN"/>
    <property type="match status" value="1"/>
</dbReference>
<proteinExistence type="predicted"/>
<dbReference type="Proteomes" id="UP000257109">
    <property type="component" value="Unassembled WGS sequence"/>
</dbReference>
<feature type="compositionally biased region" description="Polar residues" evidence="1">
    <location>
        <begin position="328"/>
        <end position="343"/>
    </location>
</feature>
<comment type="caution">
    <text evidence="3">The sequence shown here is derived from an EMBL/GenBank/DDBJ whole genome shotgun (WGS) entry which is preliminary data.</text>
</comment>
<dbReference type="OrthoDB" id="686606at2759"/>
<dbReference type="AlphaFoldDB" id="A0A371IEH1"/>
<gene>
    <name evidence="3" type="ORF">CR513_01723</name>
</gene>
<organism evidence="3 4">
    <name type="scientific">Mucuna pruriens</name>
    <name type="common">Velvet bean</name>
    <name type="synonym">Dolichos pruriens</name>
    <dbReference type="NCBI Taxonomy" id="157652"/>
    <lineage>
        <taxon>Eukaryota</taxon>
        <taxon>Viridiplantae</taxon>
        <taxon>Streptophyta</taxon>
        <taxon>Embryophyta</taxon>
        <taxon>Tracheophyta</taxon>
        <taxon>Spermatophyta</taxon>
        <taxon>Magnoliopsida</taxon>
        <taxon>eudicotyledons</taxon>
        <taxon>Gunneridae</taxon>
        <taxon>Pentapetalae</taxon>
        <taxon>rosids</taxon>
        <taxon>fabids</taxon>
        <taxon>Fabales</taxon>
        <taxon>Fabaceae</taxon>
        <taxon>Papilionoideae</taxon>
        <taxon>50 kb inversion clade</taxon>
        <taxon>NPAAA clade</taxon>
        <taxon>indigoferoid/millettioid clade</taxon>
        <taxon>Phaseoleae</taxon>
        <taxon>Mucuna</taxon>
    </lineage>
</organism>